<accession>A0A7R9BKZ3</accession>
<evidence type="ECO:0000256" key="5">
    <source>
        <dbReference type="SAM" id="MobiDB-lite"/>
    </source>
</evidence>
<dbReference type="InterPro" id="IPR002867">
    <property type="entry name" value="IBR_dom"/>
</dbReference>
<keyword evidence="3" id="KW-0833">Ubl conjugation pathway</keyword>
<evidence type="ECO:0000313" key="8">
    <source>
        <dbReference type="Proteomes" id="UP000678499"/>
    </source>
</evidence>
<evidence type="ECO:0000256" key="2">
    <source>
        <dbReference type="ARBA" id="ARBA00022771"/>
    </source>
</evidence>
<feature type="region of interest" description="Disordered" evidence="5">
    <location>
        <begin position="500"/>
        <end position="558"/>
    </location>
</feature>
<evidence type="ECO:0000256" key="3">
    <source>
        <dbReference type="ARBA" id="ARBA00022786"/>
    </source>
</evidence>
<feature type="region of interest" description="Disordered" evidence="5">
    <location>
        <begin position="369"/>
        <end position="439"/>
    </location>
</feature>
<dbReference type="SMART" id="SM00647">
    <property type="entry name" value="IBR"/>
    <property type="match status" value="1"/>
</dbReference>
<evidence type="ECO:0000259" key="6">
    <source>
        <dbReference type="SMART" id="SM00647"/>
    </source>
</evidence>
<dbReference type="SUPFAM" id="SSF57850">
    <property type="entry name" value="RING/U-box"/>
    <property type="match status" value="1"/>
</dbReference>
<keyword evidence="8" id="KW-1185">Reference proteome</keyword>
<protein>
    <recommendedName>
        <fullName evidence="6">IBR domain-containing protein</fullName>
    </recommendedName>
</protein>
<gene>
    <name evidence="7" type="ORF">NMOB1V02_LOCUS3681</name>
</gene>
<evidence type="ECO:0000313" key="7">
    <source>
        <dbReference type="EMBL" id="CAD7275895.1"/>
    </source>
</evidence>
<dbReference type="EMBL" id="CAJPEX010000503">
    <property type="protein sequence ID" value="CAG0916047.1"/>
    <property type="molecule type" value="Genomic_DNA"/>
</dbReference>
<feature type="compositionally biased region" description="Basic and acidic residues" evidence="5">
    <location>
        <begin position="405"/>
        <end position="439"/>
    </location>
</feature>
<organism evidence="7">
    <name type="scientific">Notodromas monacha</name>
    <dbReference type="NCBI Taxonomy" id="399045"/>
    <lineage>
        <taxon>Eukaryota</taxon>
        <taxon>Metazoa</taxon>
        <taxon>Ecdysozoa</taxon>
        <taxon>Arthropoda</taxon>
        <taxon>Crustacea</taxon>
        <taxon>Oligostraca</taxon>
        <taxon>Ostracoda</taxon>
        <taxon>Podocopa</taxon>
        <taxon>Podocopida</taxon>
        <taxon>Cypridocopina</taxon>
        <taxon>Cypridoidea</taxon>
        <taxon>Cyprididae</taxon>
        <taxon>Notodromas</taxon>
    </lineage>
</organism>
<reference evidence="7" key="1">
    <citation type="submission" date="2020-11" db="EMBL/GenBank/DDBJ databases">
        <authorList>
            <person name="Tran Van P."/>
        </authorList>
    </citation>
    <scope>NUCLEOTIDE SEQUENCE</scope>
</reference>
<feature type="region of interest" description="Disordered" evidence="5">
    <location>
        <begin position="205"/>
        <end position="255"/>
    </location>
</feature>
<keyword evidence="2" id="KW-0863">Zinc-finger</keyword>
<keyword evidence="4" id="KW-0862">Zinc</keyword>
<proteinExistence type="predicted"/>
<dbReference type="EMBL" id="OA882540">
    <property type="protein sequence ID" value="CAD7275895.1"/>
    <property type="molecule type" value="Genomic_DNA"/>
</dbReference>
<feature type="region of interest" description="Disordered" evidence="5">
    <location>
        <begin position="292"/>
        <end position="318"/>
    </location>
</feature>
<name>A0A7R9BKZ3_9CRUS</name>
<feature type="compositionally biased region" description="Low complexity" evidence="5">
    <location>
        <begin position="241"/>
        <end position="255"/>
    </location>
</feature>
<dbReference type="GO" id="GO:0008270">
    <property type="term" value="F:zinc ion binding"/>
    <property type="evidence" value="ECO:0007669"/>
    <property type="project" value="UniProtKB-KW"/>
</dbReference>
<dbReference type="Proteomes" id="UP000678499">
    <property type="component" value="Unassembled WGS sequence"/>
</dbReference>
<feature type="compositionally biased region" description="Polar residues" evidence="5">
    <location>
        <begin position="207"/>
        <end position="217"/>
    </location>
</feature>
<dbReference type="OrthoDB" id="9977870at2759"/>
<evidence type="ECO:0000256" key="1">
    <source>
        <dbReference type="ARBA" id="ARBA00022723"/>
    </source>
</evidence>
<sequence>MGSTNSVPRVRNVGLFWDLTSCSFPPNTSEADARACCVLLKKEFVAGKNCKLSYFGVAVDGARVSEARLSETVVTEDVNELMVCQEYEVVGKISASVINWLSGDGISDDRPAIPQKKNPLIVLLSGNENFRALLNRIRFRLKVEVVIVHPGAVITPDLSLLAIRTVPYAVVTIPALEVEKAVDALTQEFRSCGCQIGVETVDPDSEASFSDMETTTPEIKPGMTAIPGTDRLLKPKTGEDLNSSNHLENNESGLSLDGTFLSNSLEQRKDHRAKETDCPVNEWSKLKNNVSEGDLRQSTNPAVEDDWGQSTDHVSRHDVRPRRMPIARPAKLKYPNANARNTTVPKKPWIPNPGGEPGGWKFAQNLPPKHWDASSRGRRKIIGRPGPSPQKHFNKTWTRNTEFQEETHAPENSIPRDKSTQFEEDPFKQTEKNSVEKKQDVAVFLDPGVNPPDKEESSLVKTGIVKRPPLLPIPVVGPASDQTVQNEPENHLAEDEVFYRNPGNRAVPPNPCKEDTFRQSVHNAPAENRPNSEEEESSVVKTGTVKRSPLLPDPVVGPASDEIVLNETDDHPAEGEVFYGNPGNKPVEVKPFAPNPCKEETFCQSVQNVPAKYPRKPRTRTRGANKFEGNVVPPPREFYNKSWRHISPHVGTIPGNLVPDQVSTKPFNALTGNEGLSLKPTGNEPAYKKYDAAMMPQTNPRDLIRLSILPKGFCISMRRAQKEYSVALKYFESLPGTCVEYELPEDELDDFQILNECGAVLRAAKKENVGSSLFVEFGKPKDAEKLKKLRGNSIVISPSEPGIKKKFSWRGVGSVRLLWPLDNPNGRAVVEFPNGESAKYAFDSVSGEEFFVSVWISEMHQNYFPVQVLQSAFDVAKLEVVGFPPLVHSSAILAAFEARDVDMKDVNITMGCKGKNAVDTFVKVKKQLFSYIGKLALKQYSIQFDKPAESEGNGRGTILMAEPLEVLLCVEHMMADLKIPRVLIDCDFTVEIPISKKLYMNAKAFEVLNAIVLEKGQGDVSWLISDNSGVSEFVSLRIGSNLLGKLNRVVKAVGSLFSGVVVNIPENVHQWRENYPTLSLKTHNFDVSSGLIGLMASKLLKNEENDELAQELFAQLEQIAKNSVSHQDDRVCVFCTEGDEKYVQLECGHKYCSRCFLTLAFWSPMLLRCFAKDCKHRFTCTELKQGLLLFSILDPEVGKVFEEKIVRFLNMKVNKNYVLFPCPTFGCTGLIAGEKDPKEIRVICEKCSVEVCLLCRCHFHIAESCELHQLSMNSSKQNIKKWLRDGFGKRGVCRFCSNPVEWRAGPETLPVYCLNCSLVLTDKDVDYTLE</sequence>
<feature type="compositionally biased region" description="Polar residues" evidence="5">
    <location>
        <begin position="292"/>
        <end position="301"/>
    </location>
</feature>
<keyword evidence="1" id="KW-0479">Metal-binding</keyword>
<evidence type="ECO:0000256" key="4">
    <source>
        <dbReference type="ARBA" id="ARBA00022833"/>
    </source>
</evidence>
<feature type="domain" description="IBR" evidence="6">
    <location>
        <begin position="1203"/>
        <end position="1265"/>
    </location>
</feature>